<evidence type="ECO:0000313" key="2">
    <source>
        <dbReference type="EMBL" id="GAT51556.1"/>
    </source>
</evidence>
<dbReference type="Gene3D" id="1.20.1280.50">
    <property type="match status" value="1"/>
</dbReference>
<proteinExistence type="predicted"/>
<reference evidence="2" key="1">
    <citation type="submission" date="2014-09" db="EMBL/GenBank/DDBJ databases">
        <title>Genome sequence of the luminous mushroom Mycena chlorophos for searching fungal bioluminescence genes.</title>
        <authorList>
            <person name="Tanaka Y."/>
            <person name="Kasuga D."/>
            <person name="Oba Y."/>
            <person name="Hase S."/>
            <person name="Sato K."/>
            <person name="Oba Y."/>
            <person name="Sakakibara Y."/>
        </authorList>
    </citation>
    <scope>NUCLEOTIDE SEQUENCE</scope>
</reference>
<sequence length="205" mass="23381">MAFQSLGPAELRKRIGQLEDAIARQTSSLRQMHHFLIAYRQRLHQTATFPVLSLPAEVLSEIFVYSLPDKTDSEKKPDPTRPRAPLLLLQVCSRWKNVALSTPELWRKFAVNLNVGYDAAEALDALATRSGALSLDVKLSANMQTKLSQLRDFLEILDRHAPRIETLLWKLQPLETFHSELPRLRNLIIDVEFDEVVSFSRAPQV</sequence>
<dbReference type="Proteomes" id="UP000815677">
    <property type="component" value="Unassembled WGS sequence"/>
</dbReference>
<organism evidence="2 3">
    <name type="scientific">Mycena chlorophos</name>
    <name type="common">Agaric fungus</name>
    <name type="synonym">Agaricus chlorophos</name>
    <dbReference type="NCBI Taxonomy" id="658473"/>
    <lineage>
        <taxon>Eukaryota</taxon>
        <taxon>Fungi</taxon>
        <taxon>Dikarya</taxon>
        <taxon>Basidiomycota</taxon>
        <taxon>Agaricomycotina</taxon>
        <taxon>Agaricomycetes</taxon>
        <taxon>Agaricomycetidae</taxon>
        <taxon>Agaricales</taxon>
        <taxon>Marasmiineae</taxon>
        <taxon>Mycenaceae</taxon>
        <taxon>Mycena</taxon>
    </lineage>
</organism>
<dbReference type="EMBL" id="DF847227">
    <property type="protein sequence ID" value="GAT51556.1"/>
    <property type="molecule type" value="Genomic_DNA"/>
</dbReference>
<dbReference type="SUPFAM" id="SSF81383">
    <property type="entry name" value="F-box domain"/>
    <property type="match status" value="1"/>
</dbReference>
<gene>
    <name evidence="2" type="ORF">MCHLO_08687</name>
</gene>
<name>A0ABQ0LKM0_MYCCL</name>
<feature type="domain" description="F-box" evidence="1">
    <location>
        <begin position="52"/>
        <end position="109"/>
    </location>
</feature>
<evidence type="ECO:0000259" key="1">
    <source>
        <dbReference type="Pfam" id="PF12937"/>
    </source>
</evidence>
<dbReference type="Pfam" id="PF12937">
    <property type="entry name" value="F-box-like"/>
    <property type="match status" value="1"/>
</dbReference>
<protein>
    <recommendedName>
        <fullName evidence="1">F-box domain-containing protein</fullName>
    </recommendedName>
</protein>
<evidence type="ECO:0000313" key="3">
    <source>
        <dbReference type="Proteomes" id="UP000815677"/>
    </source>
</evidence>
<dbReference type="InterPro" id="IPR036047">
    <property type="entry name" value="F-box-like_dom_sf"/>
</dbReference>
<dbReference type="InterPro" id="IPR001810">
    <property type="entry name" value="F-box_dom"/>
</dbReference>
<accession>A0ABQ0LKM0</accession>
<keyword evidence="3" id="KW-1185">Reference proteome</keyword>